<reference evidence="1" key="2">
    <citation type="submission" date="2015-06" db="UniProtKB">
        <authorList>
            <consortium name="EnsemblPlants"/>
        </authorList>
    </citation>
    <scope>IDENTIFICATION</scope>
    <source>
        <strain evidence="1">DM1-3 516 R44</strain>
    </source>
</reference>
<dbReference type="Gramene" id="PGSC0003DMT400085664">
    <property type="protein sequence ID" value="PGSC0003DMT400085664"/>
    <property type="gene ID" value="PGSC0003DMG400035235"/>
</dbReference>
<dbReference type="Proteomes" id="UP000011115">
    <property type="component" value="Unassembled WGS sequence"/>
</dbReference>
<dbReference type="InParanoid" id="M1DA02"/>
<organism evidence="1 2">
    <name type="scientific">Solanum tuberosum</name>
    <name type="common">Potato</name>
    <dbReference type="NCBI Taxonomy" id="4113"/>
    <lineage>
        <taxon>Eukaryota</taxon>
        <taxon>Viridiplantae</taxon>
        <taxon>Streptophyta</taxon>
        <taxon>Embryophyta</taxon>
        <taxon>Tracheophyta</taxon>
        <taxon>Spermatophyta</taxon>
        <taxon>Magnoliopsida</taxon>
        <taxon>eudicotyledons</taxon>
        <taxon>Gunneridae</taxon>
        <taxon>Pentapetalae</taxon>
        <taxon>asterids</taxon>
        <taxon>lamiids</taxon>
        <taxon>Solanales</taxon>
        <taxon>Solanaceae</taxon>
        <taxon>Solanoideae</taxon>
        <taxon>Solaneae</taxon>
        <taxon>Solanum</taxon>
    </lineage>
</organism>
<proteinExistence type="predicted"/>
<name>M1DA02_SOLTU</name>
<dbReference type="EnsemblPlants" id="PGSC0003DMT400085664">
    <property type="protein sequence ID" value="PGSC0003DMT400085664"/>
    <property type="gene ID" value="PGSC0003DMG400035235"/>
</dbReference>
<sequence length="115" mass="12809">MLQAEQVLREIGKAKLPGLLVAGNQFRNLEEGCGKIWAGVIRIGGCPVRNEEMKTLVDRYPLTNSIDFLCRNGPAFLEPLDDDEATTDEEDDNVVVDEETNALMVFYGGRDYDEA</sequence>
<dbReference type="AlphaFoldDB" id="M1DA02"/>
<dbReference type="PaxDb" id="4113-PGSC0003DMT400085664"/>
<protein>
    <submittedName>
        <fullName evidence="1">Uncharacterized protein</fullName>
    </submittedName>
</protein>
<accession>M1DA02</accession>
<evidence type="ECO:0000313" key="2">
    <source>
        <dbReference type="Proteomes" id="UP000011115"/>
    </source>
</evidence>
<reference evidence="2" key="1">
    <citation type="journal article" date="2011" name="Nature">
        <title>Genome sequence and analysis of the tuber crop potato.</title>
        <authorList>
            <consortium name="The Potato Genome Sequencing Consortium"/>
        </authorList>
    </citation>
    <scope>NUCLEOTIDE SEQUENCE [LARGE SCALE GENOMIC DNA]</scope>
    <source>
        <strain evidence="2">cv. DM1-3 516 R44</strain>
    </source>
</reference>
<evidence type="ECO:0000313" key="1">
    <source>
        <dbReference type="EnsemblPlants" id="PGSC0003DMT400085664"/>
    </source>
</evidence>
<dbReference type="HOGENOM" id="CLU_2113213_0_0_1"/>
<keyword evidence="2" id="KW-1185">Reference proteome</keyword>